<proteinExistence type="predicted"/>
<feature type="signal peptide" evidence="2">
    <location>
        <begin position="1"/>
        <end position="35"/>
    </location>
</feature>
<protein>
    <submittedName>
        <fullName evidence="4">HtaA domain-containing protein</fullName>
    </submittedName>
</protein>
<name>A0A9X1LWF9_9MICO</name>
<dbReference type="Proteomes" id="UP001139354">
    <property type="component" value="Unassembled WGS sequence"/>
</dbReference>
<keyword evidence="2" id="KW-0732">Signal</keyword>
<evidence type="ECO:0000313" key="4">
    <source>
        <dbReference type="EMBL" id="MCC2032931.1"/>
    </source>
</evidence>
<comment type="caution">
    <text evidence="4">The sequence shown here is derived from an EMBL/GenBank/DDBJ whole genome shotgun (WGS) entry which is preliminary data.</text>
</comment>
<keyword evidence="1" id="KW-0472">Membrane</keyword>
<keyword evidence="1" id="KW-1133">Transmembrane helix</keyword>
<dbReference type="Gene3D" id="2.60.40.230">
    <property type="entry name" value="Neocarzinostatin-like"/>
    <property type="match status" value="1"/>
</dbReference>
<evidence type="ECO:0000259" key="3">
    <source>
        <dbReference type="Pfam" id="PF04213"/>
    </source>
</evidence>
<feature type="domain" description="Htaa" evidence="3">
    <location>
        <begin position="832"/>
        <end position="983"/>
    </location>
</feature>
<keyword evidence="1" id="KW-0812">Transmembrane</keyword>
<sequence length="1061" mass="105709">MFTQPVLDRGKAAVATLLALLLLIAGAIVAPSAHAAGPAVSVTDAARAGGVVTVTGSGFAGVSPGVYLAVGPVGLPGFYAGSSQLGDTVWIAPGNVDGGSGAGRTAPMSAEGTFSVQMSVPAYTDGAQHAIYTSKAHGQGFADTSQNTTTEIAWEQLPAAATTTIISVNPAASSQAGVDFTLGATVTPEASGTVSYFNGSTKLGEAAVGTTVTTSIAAAGTASLTAVFAPAEPAVFTASTSAAVSYEITAVPQPEIPVPTVSVSKTSGLDAAGETITVTGTGFVPSAPATSGTRPPLAGTFTGSYVVFGKFADVWKPSAGATSAARKVLSQKWGVLEADVATIGGAAAGGIVIGADGSFQTTLTVSKTEASELLGGNYGIYTYPGGGASYAPFETYTPLTFADPAPVPTLDVSVTDVSASAGATARVVGSDFGDVTGAYAAIIEKGTEAELTAGGGYVVFGFWATPGAIVGGAFDKTLVAPTEELDPTKEYEVVVWKSHTNPTADTIYARADVPFTADHWKILFPDAQPPVEPQPPVTPTDPLTPQGAGSLKWAISSSFASYVTGPIAHGSIAATNGATRADGVFQFGQAAGSTYDAATGTGTVSYTGAVRFTGHAGVLDVTVANPQVRIASPSSASLYVTSGGSQVAFATLNLAAGTRTATNGTVTYTGVPASLTAAGQSDVLEGFTTELDPVTFTVGIPSAAPAGSTGTIAAAAPAAAKRSIPSAPPAATGIDLDDDALAALQSGGTATVSASGFEPNESGIQVVVYSTPTLLGEVTADASGTATWTGSLPATLTDGEHTLTFQGSVDRGIRFTLARAAIATSGCVVDGASLNWGFKESFRTYVEGIAAGGWELTDLVYEYPAYVWTGGTGTVDAEARTGLVTYGGSIRFTGHSGALDTTLSNARVELAGDTGYVVFDVSGTTQAGEPVTAEGIRFAEFALPDLELTDDGLVLDTLPATLTAAGAAAFGTYPAGEELDPVSAVLPLTADCAVDAVAVDADVPVAEAAEIEAVSAESSDAPVWPWAVGGIALVLVIGALVWIVVSRRRATAGGSGDSAAD</sequence>
<dbReference type="EMBL" id="JAGTTN010000003">
    <property type="protein sequence ID" value="MCC2032931.1"/>
    <property type="molecule type" value="Genomic_DNA"/>
</dbReference>
<accession>A0A9X1LWF9</accession>
<gene>
    <name evidence="4" type="ORF">KEC57_12150</name>
</gene>
<evidence type="ECO:0000256" key="1">
    <source>
        <dbReference type="SAM" id="Phobius"/>
    </source>
</evidence>
<feature type="chain" id="PRO_5040883386" evidence="2">
    <location>
        <begin position="36"/>
        <end position="1061"/>
    </location>
</feature>
<reference evidence="4" key="1">
    <citation type="submission" date="2021-04" db="EMBL/GenBank/DDBJ databases">
        <title>Microbacterium tenobrionis sp. nov. and Microbacterium allomyrinae sp. nov., isolated from larvae of Tenobrio molitor and Allomyrina dichotoma, respectively.</title>
        <authorList>
            <person name="Lee S.D."/>
        </authorList>
    </citation>
    <scope>NUCLEOTIDE SEQUENCE</scope>
    <source>
        <strain evidence="4">BWT-G7</strain>
    </source>
</reference>
<evidence type="ECO:0000313" key="5">
    <source>
        <dbReference type="Proteomes" id="UP001139354"/>
    </source>
</evidence>
<dbReference type="RefSeq" id="WP_229384878.1">
    <property type="nucleotide sequence ID" value="NZ_JAGTTN010000003.1"/>
</dbReference>
<organism evidence="4 5">
    <name type="scientific">Microbacterium allomyrinae</name>
    <dbReference type="NCBI Taxonomy" id="2830666"/>
    <lineage>
        <taxon>Bacteria</taxon>
        <taxon>Bacillati</taxon>
        <taxon>Actinomycetota</taxon>
        <taxon>Actinomycetes</taxon>
        <taxon>Micrococcales</taxon>
        <taxon>Microbacteriaceae</taxon>
        <taxon>Microbacterium</taxon>
    </lineage>
</organism>
<dbReference type="InterPro" id="IPR007331">
    <property type="entry name" value="Htaa"/>
</dbReference>
<feature type="domain" description="Htaa" evidence="3">
    <location>
        <begin position="549"/>
        <end position="697"/>
    </location>
</feature>
<dbReference type="AlphaFoldDB" id="A0A9X1LWF9"/>
<feature type="transmembrane region" description="Helical" evidence="1">
    <location>
        <begin position="1023"/>
        <end position="1045"/>
    </location>
</feature>
<keyword evidence="5" id="KW-1185">Reference proteome</keyword>
<dbReference type="Pfam" id="PF04213">
    <property type="entry name" value="HtaA"/>
    <property type="match status" value="2"/>
</dbReference>
<evidence type="ECO:0000256" key="2">
    <source>
        <dbReference type="SAM" id="SignalP"/>
    </source>
</evidence>